<proteinExistence type="predicted"/>
<name>A0ABP8QF08_9GAMM</name>
<sequence>MKEWCDVKKDFEPEGSLRDIYIEDINESVWNLFLSDLLDSGYKICFTHGQQVVALPESFAEIKKLQETEPTTLGIAIENGIWINCHFFIESEIELDLSPKDIDTESKFKNLVGFLHWLHLALRKPVKLTHENSQTEVILYLS</sequence>
<dbReference type="EMBL" id="BAABFC010000017">
    <property type="protein sequence ID" value="GAA4501431.1"/>
    <property type="molecule type" value="Genomic_DNA"/>
</dbReference>
<gene>
    <name evidence="1" type="ORF">GCM10023095_24540</name>
</gene>
<protein>
    <submittedName>
        <fullName evidence="1">Uncharacterized protein</fullName>
    </submittedName>
</protein>
<comment type="caution">
    <text evidence="1">The sequence shown here is derived from an EMBL/GenBank/DDBJ whole genome shotgun (WGS) entry which is preliminary data.</text>
</comment>
<accession>A0ABP8QF08</accession>
<reference evidence="2" key="1">
    <citation type="journal article" date="2019" name="Int. J. Syst. Evol. Microbiol.">
        <title>The Global Catalogue of Microorganisms (GCM) 10K type strain sequencing project: providing services to taxonomists for standard genome sequencing and annotation.</title>
        <authorList>
            <consortium name="The Broad Institute Genomics Platform"/>
            <consortium name="The Broad Institute Genome Sequencing Center for Infectious Disease"/>
            <person name="Wu L."/>
            <person name="Ma J."/>
        </authorList>
    </citation>
    <scope>NUCLEOTIDE SEQUENCE [LARGE SCALE GENOMIC DNA]</scope>
    <source>
        <strain evidence="2">JCM 32226</strain>
    </source>
</reference>
<evidence type="ECO:0000313" key="1">
    <source>
        <dbReference type="EMBL" id="GAA4501431.1"/>
    </source>
</evidence>
<organism evidence="1 2">
    <name type="scientific">Pseudaeromonas paramecii</name>
    <dbReference type="NCBI Taxonomy" id="2138166"/>
    <lineage>
        <taxon>Bacteria</taxon>
        <taxon>Pseudomonadati</taxon>
        <taxon>Pseudomonadota</taxon>
        <taxon>Gammaproteobacteria</taxon>
        <taxon>Aeromonadales</taxon>
        <taxon>Aeromonadaceae</taxon>
        <taxon>Pseudaeromonas</taxon>
    </lineage>
</organism>
<dbReference type="RefSeq" id="WP_345013514.1">
    <property type="nucleotide sequence ID" value="NZ_BAABFC010000017.1"/>
</dbReference>
<evidence type="ECO:0000313" key="2">
    <source>
        <dbReference type="Proteomes" id="UP001501321"/>
    </source>
</evidence>
<dbReference type="Proteomes" id="UP001501321">
    <property type="component" value="Unassembled WGS sequence"/>
</dbReference>
<keyword evidence="2" id="KW-1185">Reference proteome</keyword>